<feature type="domain" description="Tyrosine-protein phosphatase" evidence="2">
    <location>
        <begin position="53"/>
        <end position="226"/>
    </location>
</feature>
<sequence>MVCVRALPSVCHELHTLHRSNAHHLCRINMNKIVFLPLSFIYRDSPTSKWFTSAEQFSKMSRSKLRRQKKSEKSKDGKNQKKDFIPNANHDEIVDEAMGAQKRDIKSDSDAATNVSFHGDTRQQWAHNLMSKKPIRSVAKEFAQNKKIKPTDYTTEAYEKNDAKNRLGPLIEFVADFWHMITSEKSNVIVMLCNFNEGKHEKCCFYLPKEKKDVGIFGEFKVSVREIKPDPFDGIKHTVLEVKWE</sequence>
<protein>
    <recommendedName>
        <fullName evidence="2">Tyrosine-protein phosphatase domain-containing protein</fullName>
    </recommendedName>
</protein>
<evidence type="ECO:0000256" key="1">
    <source>
        <dbReference type="SAM" id="MobiDB-lite"/>
    </source>
</evidence>
<evidence type="ECO:0000259" key="2">
    <source>
        <dbReference type="PROSITE" id="PS50055"/>
    </source>
</evidence>
<feature type="region of interest" description="Disordered" evidence="1">
    <location>
        <begin position="61"/>
        <end position="91"/>
    </location>
</feature>
<dbReference type="InterPro" id="IPR029021">
    <property type="entry name" value="Prot-tyrosine_phosphatase-like"/>
</dbReference>
<keyword evidence="4" id="KW-1185">Reference proteome</keyword>
<comment type="caution">
    <text evidence="3">The sequence shown here is derived from an EMBL/GenBank/DDBJ whole genome shotgun (WGS) entry which is preliminary data.</text>
</comment>
<evidence type="ECO:0000313" key="3">
    <source>
        <dbReference type="EMBL" id="KAK5978835.1"/>
    </source>
</evidence>
<reference evidence="3 4" key="1">
    <citation type="submission" date="2019-10" db="EMBL/GenBank/DDBJ databases">
        <title>Assembly and Annotation for the nematode Trichostrongylus colubriformis.</title>
        <authorList>
            <person name="Martin J."/>
        </authorList>
    </citation>
    <scope>NUCLEOTIDE SEQUENCE [LARGE SCALE GENOMIC DNA]</scope>
    <source>
        <strain evidence="3">G859</strain>
        <tissue evidence="3">Whole worm</tissue>
    </source>
</reference>
<dbReference type="Pfam" id="PF00102">
    <property type="entry name" value="Y_phosphatase"/>
    <property type="match status" value="1"/>
</dbReference>
<dbReference type="InterPro" id="IPR052782">
    <property type="entry name" value="Oocyte-zygote_transition_reg"/>
</dbReference>
<evidence type="ECO:0000313" key="4">
    <source>
        <dbReference type="Proteomes" id="UP001331761"/>
    </source>
</evidence>
<feature type="compositionally biased region" description="Basic residues" evidence="1">
    <location>
        <begin position="61"/>
        <end position="70"/>
    </location>
</feature>
<dbReference type="PANTHER" id="PTHR46163">
    <property type="entry name" value="TYROSINE-PROTEIN PHOSPHATASE-RELATED"/>
    <property type="match status" value="1"/>
</dbReference>
<dbReference type="PROSITE" id="PS50055">
    <property type="entry name" value="TYR_PHOSPHATASE_PTP"/>
    <property type="match status" value="1"/>
</dbReference>
<name>A0AAN8FX66_TRICO</name>
<dbReference type="PANTHER" id="PTHR46163:SF10">
    <property type="entry name" value="PROTEIN-TYROSINE PHOSPHATASE-RELATED"/>
    <property type="match status" value="1"/>
</dbReference>
<dbReference type="SUPFAM" id="SSF52799">
    <property type="entry name" value="(Phosphotyrosine protein) phosphatases II"/>
    <property type="match status" value="1"/>
</dbReference>
<dbReference type="GO" id="GO:0004725">
    <property type="term" value="F:protein tyrosine phosphatase activity"/>
    <property type="evidence" value="ECO:0007669"/>
    <property type="project" value="InterPro"/>
</dbReference>
<dbReference type="Gene3D" id="3.90.190.10">
    <property type="entry name" value="Protein tyrosine phosphatase superfamily"/>
    <property type="match status" value="1"/>
</dbReference>
<organism evidence="3 4">
    <name type="scientific">Trichostrongylus colubriformis</name>
    <name type="common">Black scour worm</name>
    <dbReference type="NCBI Taxonomy" id="6319"/>
    <lineage>
        <taxon>Eukaryota</taxon>
        <taxon>Metazoa</taxon>
        <taxon>Ecdysozoa</taxon>
        <taxon>Nematoda</taxon>
        <taxon>Chromadorea</taxon>
        <taxon>Rhabditida</taxon>
        <taxon>Rhabditina</taxon>
        <taxon>Rhabditomorpha</taxon>
        <taxon>Strongyloidea</taxon>
        <taxon>Trichostrongylidae</taxon>
        <taxon>Trichostrongylus</taxon>
    </lineage>
</organism>
<feature type="compositionally biased region" description="Basic and acidic residues" evidence="1">
    <location>
        <begin position="71"/>
        <end position="91"/>
    </location>
</feature>
<dbReference type="InterPro" id="IPR000242">
    <property type="entry name" value="PTP_cat"/>
</dbReference>
<gene>
    <name evidence="3" type="ORF">GCK32_007083</name>
</gene>
<dbReference type="AlphaFoldDB" id="A0AAN8FX66"/>
<proteinExistence type="predicted"/>
<accession>A0AAN8FX66</accession>
<dbReference type="Proteomes" id="UP001331761">
    <property type="component" value="Unassembled WGS sequence"/>
</dbReference>
<dbReference type="EMBL" id="WIXE01008967">
    <property type="protein sequence ID" value="KAK5978835.1"/>
    <property type="molecule type" value="Genomic_DNA"/>
</dbReference>